<gene>
    <name evidence="1" type="ORF">TUBRATIS_004100</name>
</gene>
<dbReference type="AlphaFoldDB" id="A0A437APF3"/>
<comment type="caution">
    <text evidence="1">The sequence shown here is derived from an EMBL/GenBank/DDBJ whole genome shotgun (WGS) entry which is preliminary data.</text>
</comment>
<accession>A0A437APF3</accession>
<name>A0A437APF3_9MICR</name>
<organism evidence="1 2">
    <name type="scientific">Tubulinosema ratisbonensis</name>
    <dbReference type="NCBI Taxonomy" id="291195"/>
    <lineage>
        <taxon>Eukaryota</taxon>
        <taxon>Fungi</taxon>
        <taxon>Fungi incertae sedis</taxon>
        <taxon>Microsporidia</taxon>
        <taxon>Tubulinosematoidea</taxon>
        <taxon>Tubulinosematidae</taxon>
        <taxon>Tubulinosema</taxon>
    </lineage>
</organism>
<protein>
    <submittedName>
        <fullName evidence="1">Uncharacterized protein</fullName>
    </submittedName>
</protein>
<evidence type="ECO:0000313" key="1">
    <source>
        <dbReference type="EMBL" id="RVD93074.1"/>
    </source>
</evidence>
<proteinExistence type="predicted"/>
<reference evidence="1 2" key="1">
    <citation type="submission" date="2018-10" db="EMBL/GenBank/DDBJ databases">
        <title>Draft genome sequence of the microsporidian Tubulinosema ratisbonensis.</title>
        <authorList>
            <person name="Polonais V."/>
            <person name="Peyretaillade E."/>
            <person name="Niehus S."/>
            <person name="Wawrzyniak I."/>
            <person name="Franchet A."/>
            <person name="Gaspin C."/>
            <person name="Reichstadt M."/>
            <person name="Belser C."/>
            <person name="Labadie K."/>
            <person name="Delbac F."/>
            <person name="Ferrandon D."/>
        </authorList>
    </citation>
    <scope>NUCLEOTIDE SEQUENCE [LARGE SCALE GENOMIC DNA]</scope>
    <source>
        <strain evidence="1 2">Franzen</strain>
    </source>
</reference>
<sequence length="168" mass="19773">MIGLFIILAQCTYTGPESKLIALLLDQSSKRDLANIREILEIQKEVLMVVKALENSYENFLLSHPCKCFRKILCCHYLYGKFHSVMLGLVKKRFGLRNVNWPTITNLEFIDELNELCKQILSKNCIEVFKYLLDEVDSFLERIKQQPEKKWDFKARKTEPEEELLINN</sequence>
<dbReference type="EMBL" id="RCSS01000090">
    <property type="protein sequence ID" value="RVD93074.1"/>
    <property type="molecule type" value="Genomic_DNA"/>
</dbReference>
<dbReference type="VEuPathDB" id="MicrosporidiaDB:TUBRATIS_004100"/>
<keyword evidence="2" id="KW-1185">Reference proteome</keyword>
<evidence type="ECO:0000313" key="2">
    <source>
        <dbReference type="Proteomes" id="UP000282876"/>
    </source>
</evidence>
<dbReference type="Proteomes" id="UP000282876">
    <property type="component" value="Unassembled WGS sequence"/>
</dbReference>